<dbReference type="InterPro" id="IPR020354">
    <property type="entry name" value="Competence_nuclease_inhibitor"/>
</dbReference>
<dbReference type="InterPro" id="IPR038691">
    <property type="entry name" value="ComJ_sf"/>
</dbReference>
<dbReference type="Gene3D" id="2.60.34.30">
    <property type="entry name" value="Competence, DNA-entry nuclease inhibitor, ComJ"/>
    <property type="match status" value="1"/>
</dbReference>
<organism evidence="1 2">
    <name type="scientific">Agrobacterium rosae</name>
    <dbReference type="NCBI Taxonomy" id="1972867"/>
    <lineage>
        <taxon>Bacteria</taxon>
        <taxon>Pseudomonadati</taxon>
        <taxon>Pseudomonadota</taxon>
        <taxon>Alphaproteobacteria</taxon>
        <taxon>Hyphomicrobiales</taxon>
        <taxon>Rhizobiaceae</taxon>
        <taxon>Rhizobium/Agrobacterium group</taxon>
        <taxon>Agrobacterium</taxon>
    </lineage>
</organism>
<proteinExistence type="predicted"/>
<dbReference type="RefSeq" id="WP_077118148.1">
    <property type="nucleotide sequence ID" value="NZ_FMUE01000002.1"/>
</dbReference>
<sequence>MIEEFPLTVLYTQVVVHLPNLPRPGLLWEDAHVDQGFAWSEGIVSFGVPDHDGECLIRIDVADAVKVEADAEWAVQTPFDASVSPLKIGTIANMRDVAVPNGLYNLVFQALPGSVIPEAEFAFLLLLTFVPATSPSFEILKQGEELATDTVLRRDAERAS</sequence>
<evidence type="ECO:0000313" key="2">
    <source>
        <dbReference type="Proteomes" id="UP000187891"/>
    </source>
</evidence>
<dbReference type="EMBL" id="FMUE01000002">
    <property type="protein sequence ID" value="SCX09145.1"/>
    <property type="molecule type" value="Genomic_DNA"/>
</dbReference>
<name>A0A1R3TCR3_9HYPH</name>
<evidence type="ECO:0000313" key="1">
    <source>
        <dbReference type="EMBL" id="SCX09145.1"/>
    </source>
</evidence>
<dbReference type="AlphaFoldDB" id="A0A1R3TCR3"/>
<protein>
    <submittedName>
        <fullName evidence="1">Competence protein J (ComJ)</fullName>
    </submittedName>
</protein>
<dbReference type="Proteomes" id="UP000187891">
    <property type="component" value="Unassembled WGS sequence"/>
</dbReference>
<reference evidence="2" key="1">
    <citation type="submission" date="2016-10" db="EMBL/GenBank/DDBJ databases">
        <authorList>
            <person name="Wibberg D."/>
        </authorList>
    </citation>
    <scope>NUCLEOTIDE SEQUENCE [LARGE SCALE GENOMIC DNA]</scope>
</reference>
<accession>A0A1R3TCR3</accession>
<dbReference type="STRING" id="1907666.DSM25559_0809"/>
<dbReference type="Pfam" id="PF11033">
    <property type="entry name" value="ComJ"/>
    <property type="match status" value="1"/>
</dbReference>
<gene>
    <name evidence="1" type="ORF">DSM25559_0809</name>
</gene>